<gene>
    <name evidence="1" type="ORF">O181_066562</name>
</gene>
<protein>
    <submittedName>
        <fullName evidence="1">Uncharacterized protein</fullName>
    </submittedName>
</protein>
<accession>A0A9Q3EZA6</accession>
<evidence type="ECO:0000313" key="1">
    <source>
        <dbReference type="EMBL" id="MBW0526847.1"/>
    </source>
</evidence>
<reference evidence="1" key="1">
    <citation type="submission" date="2021-03" db="EMBL/GenBank/DDBJ databases">
        <title>Draft genome sequence of rust myrtle Austropuccinia psidii MF-1, a brazilian biotype.</title>
        <authorList>
            <person name="Quecine M.C."/>
            <person name="Pachon D.M.R."/>
            <person name="Bonatelli M.L."/>
            <person name="Correr F.H."/>
            <person name="Franceschini L.M."/>
            <person name="Leite T.F."/>
            <person name="Margarido G.R.A."/>
            <person name="Almeida C.A."/>
            <person name="Ferrarezi J.A."/>
            <person name="Labate C.A."/>
        </authorList>
    </citation>
    <scope>NUCLEOTIDE SEQUENCE</scope>
    <source>
        <strain evidence="1">MF-1</strain>
    </source>
</reference>
<proteinExistence type="predicted"/>
<name>A0A9Q3EZA6_9BASI</name>
<sequence>MLEKGWNPKLPVDTLKKDLLGIHPTASSFKLLLDKVRNHAKQSMTDAFEYAKQKCDKSHNHTEFKVGDLILV</sequence>
<evidence type="ECO:0000313" key="2">
    <source>
        <dbReference type="Proteomes" id="UP000765509"/>
    </source>
</evidence>
<dbReference type="AlphaFoldDB" id="A0A9Q3EZA6"/>
<comment type="caution">
    <text evidence="1">The sequence shown here is derived from an EMBL/GenBank/DDBJ whole genome shotgun (WGS) entry which is preliminary data.</text>
</comment>
<keyword evidence="2" id="KW-1185">Reference proteome</keyword>
<organism evidence="1 2">
    <name type="scientific">Austropuccinia psidii MF-1</name>
    <dbReference type="NCBI Taxonomy" id="1389203"/>
    <lineage>
        <taxon>Eukaryota</taxon>
        <taxon>Fungi</taxon>
        <taxon>Dikarya</taxon>
        <taxon>Basidiomycota</taxon>
        <taxon>Pucciniomycotina</taxon>
        <taxon>Pucciniomycetes</taxon>
        <taxon>Pucciniales</taxon>
        <taxon>Sphaerophragmiaceae</taxon>
        <taxon>Austropuccinia</taxon>
    </lineage>
</organism>
<dbReference type="EMBL" id="AVOT02032992">
    <property type="protein sequence ID" value="MBW0526847.1"/>
    <property type="molecule type" value="Genomic_DNA"/>
</dbReference>
<dbReference type="Proteomes" id="UP000765509">
    <property type="component" value="Unassembled WGS sequence"/>
</dbReference>